<reference evidence="1 2" key="1">
    <citation type="submission" date="2018-07" db="EMBL/GenBank/DDBJ databases">
        <title>Genomic Encyclopedia of Type Strains, Phase IV (KMG-IV): sequencing the most valuable type-strain genomes for metagenomic binning, comparative biology and taxonomic classification.</title>
        <authorList>
            <person name="Goeker M."/>
        </authorList>
    </citation>
    <scope>NUCLEOTIDE SEQUENCE [LARGE SCALE GENOMIC DNA]</scope>
    <source>
        <strain evidence="1 2">DSM 26407</strain>
    </source>
</reference>
<keyword evidence="2" id="KW-1185">Reference proteome</keyword>
<comment type="caution">
    <text evidence="1">The sequence shown here is derived from an EMBL/GenBank/DDBJ whole genome shotgun (WGS) entry which is preliminary data.</text>
</comment>
<evidence type="ECO:0008006" key="3">
    <source>
        <dbReference type="Google" id="ProtNLM"/>
    </source>
</evidence>
<dbReference type="Gene3D" id="1.10.1780.10">
    <property type="entry name" value="Clp, N-terminal domain"/>
    <property type="match status" value="1"/>
</dbReference>
<protein>
    <recommendedName>
        <fullName evidence="3">ClpA/ClpB-like protein</fullName>
    </recommendedName>
</protein>
<name>A0A369BWN5_9GAMM</name>
<dbReference type="RefSeq" id="WP_114281035.1">
    <property type="nucleotide sequence ID" value="NZ_QPJY01000013.1"/>
</dbReference>
<gene>
    <name evidence="1" type="ORF">DFQ59_11372</name>
</gene>
<accession>A0A369BWN5</accession>
<proteinExistence type="predicted"/>
<dbReference type="EMBL" id="QPJY01000013">
    <property type="protein sequence ID" value="RCX24976.1"/>
    <property type="molecule type" value="Genomic_DNA"/>
</dbReference>
<organism evidence="1 2">
    <name type="scientific">Thioalbus denitrificans</name>
    <dbReference type="NCBI Taxonomy" id="547122"/>
    <lineage>
        <taxon>Bacteria</taxon>
        <taxon>Pseudomonadati</taxon>
        <taxon>Pseudomonadota</taxon>
        <taxon>Gammaproteobacteria</taxon>
        <taxon>Chromatiales</taxon>
        <taxon>Ectothiorhodospiraceae</taxon>
        <taxon>Thioalbus</taxon>
    </lineage>
</organism>
<sequence length="197" mass="20538">MIEAALVPIDRLNDYDYDFDPAARAIIDRARGLVAESGGGRLTTSFLLMAMVERAEADPDHPLRFLSEAVLHPEPWAYRGVTAAYVGWFRGSNRPAAGEPARPAVADTLAPYVPGTLELAARLAADTGAGAIGPEHLLAALLVYRPADESGIQPGAQYLLSQFDPGPAAIAAGLRAALGPGAPAPLAEMLRAAMGDA</sequence>
<dbReference type="AlphaFoldDB" id="A0A369BWN5"/>
<evidence type="ECO:0000313" key="1">
    <source>
        <dbReference type="EMBL" id="RCX24976.1"/>
    </source>
</evidence>
<dbReference type="InterPro" id="IPR036628">
    <property type="entry name" value="Clp_N_dom_sf"/>
</dbReference>
<evidence type="ECO:0000313" key="2">
    <source>
        <dbReference type="Proteomes" id="UP000252707"/>
    </source>
</evidence>
<dbReference type="Proteomes" id="UP000252707">
    <property type="component" value="Unassembled WGS sequence"/>
</dbReference>